<evidence type="ECO:0000256" key="8">
    <source>
        <dbReference type="ARBA" id="ARBA00022842"/>
    </source>
</evidence>
<evidence type="ECO:0000256" key="13">
    <source>
        <dbReference type="PIRSR" id="PIRSR606539-2"/>
    </source>
</evidence>
<evidence type="ECO:0000256" key="2">
    <source>
        <dbReference type="ARBA" id="ARBA00008109"/>
    </source>
</evidence>
<evidence type="ECO:0000256" key="4">
    <source>
        <dbReference type="ARBA" id="ARBA00022692"/>
    </source>
</evidence>
<dbReference type="SUPFAM" id="SSF81665">
    <property type="entry name" value="Calcium ATPase, transmembrane domain M"/>
    <property type="match status" value="1"/>
</dbReference>
<dbReference type="NCBIfam" id="TIGR01652">
    <property type="entry name" value="ATPase-Plipid"/>
    <property type="match status" value="1"/>
</dbReference>
<dbReference type="InterPro" id="IPR023298">
    <property type="entry name" value="ATPase_P-typ_TM_dom_sf"/>
</dbReference>
<gene>
    <name evidence="17" type="ORF">ZOSMA_63G00040</name>
</gene>
<feature type="binding site" evidence="13">
    <location>
        <position position="246"/>
    </location>
    <ligand>
        <name>ATP</name>
        <dbReference type="ChEBI" id="CHEBI:30616"/>
    </ligand>
</feature>
<feature type="binding site" evidence="13">
    <location>
        <position position="276"/>
    </location>
    <ligand>
        <name>ATP</name>
        <dbReference type="ChEBI" id="CHEBI:30616"/>
    </ligand>
</feature>
<evidence type="ECO:0000256" key="1">
    <source>
        <dbReference type="ARBA" id="ARBA00004127"/>
    </source>
</evidence>
<evidence type="ECO:0000256" key="9">
    <source>
        <dbReference type="ARBA" id="ARBA00022967"/>
    </source>
</evidence>
<dbReference type="PANTHER" id="PTHR24092:SF180">
    <property type="entry name" value="PHOSPHOLIPID-TRANSPORTING ATPASE DNF1-RELATED"/>
    <property type="match status" value="1"/>
</dbReference>
<evidence type="ECO:0000256" key="12">
    <source>
        <dbReference type="ARBA" id="ARBA00034036"/>
    </source>
</evidence>
<evidence type="ECO:0000313" key="17">
    <source>
        <dbReference type="EMBL" id="KMZ59895.1"/>
    </source>
</evidence>
<feature type="binding site" evidence="13">
    <location>
        <position position="137"/>
    </location>
    <ligand>
        <name>ATP</name>
        <dbReference type="ChEBI" id="CHEBI:30616"/>
    </ligand>
</feature>
<dbReference type="GO" id="GO:0048194">
    <property type="term" value="P:Golgi vesicle budding"/>
    <property type="evidence" value="ECO:0000318"/>
    <property type="project" value="GO_Central"/>
</dbReference>
<dbReference type="GO" id="GO:0005783">
    <property type="term" value="C:endoplasmic reticulum"/>
    <property type="evidence" value="ECO:0007669"/>
    <property type="project" value="UniProtKB-ARBA"/>
</dbReference>
<sequence>TRKRQSVICRYPNGRLVLYCKGADTVIYERLVDGNHNLKKRSIDHLEQFGNSGLRTLCLAYKELNNDVYESWNQKFIVAKSSLHDREKKLDEIAEVIENELILIGCTAIEDKLQEGVPSCIEILSKGGIKIWMLTGDKMETAINIAYACNLVNNDMMQFTISSDTDAIREVEDRGDQVQTARYIQGSVKQDLDRYLQDADNFLNNPSRPKLTLIIDGKCLTYALESCLRGKFLRLSLICNAVVCCRVSPLQKAQVTSLVRKGARKITLSIGDGANDVSMIQAAHVGVGISGFEGMQAAMASDFSIAQFRFLSDLLLVHGRWAYLRLCKVITYFFYKNLTFTLTQFWFTFQTGFSGQRFYDDWYQSLYNVIFTALPVVFLGLFDKDVSASLSKRYPELYQEGIRNMYFKWRVVAVWAFFAIYQSLVFYYFTTIASKYGQNSSGKIFGIWDVGTMSFTCVVVTVNIRLLMACDSVTRWHYISVGGSILGWFVFIFIYSSIMTPFDKQENIYYVIYVLTDTFYFYLALLLIPIAALLGDFAYQGLQRWFSPYNYQIIQEIHKDEKDDNRRNESLHIKNDLTPEEATSYAISQLPREKSKHTGFAFDSPGYESFFASEQGIIASHKAWDVARRASMRSRSNKTTT</sequence>
<feature type="transmembrane region" description="Helical" evidence="15">
    <location>
        <begin position="329"/>
        <end position="347"/>
    </location>
</feature>
<feature type="non-terminal residue" evidence="17">
    <location>
        <position position="1"/>
    </location>
</feature>
<accession>A0A0K9NV81</accession>
<proteinExistence type="inferred from homology"/>
<dbReference type="SUPFAM" id="SSF56784">
    <property type="entry name" value="HAD-like"/>
    <property type="match status" value="1"/>
</dbReference>
<keyword evidence="7 13" id="KW-0067">ATP-binding</keyword>
<dbReference type="GO" id="GO:0140326">
    <property type="term" value="F:ATPase-coupled intramembrane lipid transporter activity"/>
    <property type="evidence" value="ECO:0000318"/>
    <property type="project" value="GO_Central"/>
</dbReference>
<dbReference type="EMBL" id="LFYR01001699">
    <property type="protein sequence ID" value="KMZ59895.1"/>
    <property type="molecule type" value="Genomic_DNA"/>
</dbReference>
<keyword evidence="3" id="KW-0813">Transport</keyword>
<evidence type="ECO:0000313" key="18">
    <source>
        <dbReference type="Proteomes" id="UP000036987"/>
    </source>
</evidence>
<comment type="cofactor">
    <cofactor evidence="14">
        <name>Mg(2+)</name>
        <dbReference type="ChEBI" id="CHEBI:18420"/>
    </cofactor>
</comment>
<dbReference type="Proteomes" id="UP000036987">
    <property type="component" value="Unassembled WGS sequence"/>
</dbReference>
<feature type="binding site" evidence="13">
    <location>
        <position position="55"/>
    </location>
    <ligand>
        <name>ATP</name>
        <dbReference type="ChEBI" id="CHEBI:30616"/>
    </ligand>
</feature>
<dbReference type="Gene3D" id="3.40.1110.10">
    <property type="entry name" value="Calcium-transporting ATPase, cytoplasmic domain N"/>
    <property type="match status" value="1"/>
</dbReference>
<feature type="binding site" evidence="13">
    <location>
        <position position="275"/>
    </location>
    <ligand>
        <name>ATP</name>
        <dbReference type="ChEBI" id="CHEBI:30616"/>
    </ligand>
</feature>
<feature type="transmembrane region" description="Helical" evidence="15">
    <location>
        <begin position="444"/>
        <end position="464"/>
    </location>
</feature>
<dbReference type="Pfam" id="PF16212">
    <property type="entry name" value="PhoLip_ATPase_C"/>
    <property type="match status" value="1"/>
</dbReference>
<dbReference type="InterPro" id="IPR001757">
    <property type="entry name" value="P_typ_ATPase"/>
</dbReference>
<evidence type="ECO:0000256" key="10">
    <source>
        <dbReference type="ARBA" id="ARBA00022989"/>
    </source>
</evidence>
<organism evidence="17 18">
    <name type="scientific">Zostera marina</name>
    <name type="common">Eelgrass</name>
    <dbReference type="NCBI Taxonomy" id="29655"/>
    <lineage>
        <taxon>Eukaryota</taxon>
        <taxon>Viridiplantae</taxon>
        <taxon>Streptophyta</taxon>
        <taxon>Embryophyta</taxon>
        <taxon>Tracheophyta</taxon>
        <taxon>Spermatophyta</taxon>
        <taxon>Magnoliopsida</taxon>
        <taxon>Liliopsida</taxon>
        <taxon>Zosteraceae</taxon>
        <taxon>Zostera</taxon>
    </lineage>
</organism>
<comment type="similarity">
    <text evidence="2 15">Belongs to the cation transport ATPase (P-type) (TC 3.A.3) family. Type IV subfamily.</text>
</comment>
<keyword evidence="11 15" id="KW-0472">Membrane</keyword>
<feature type="binding site" evidence="13">
    <location>
        <position position="252"/>
    </location>
    <ligand>
        <name>ATP</name>
        <dbReference type="ChEBI" id="CHEBI:30616"/>
    </ligand>
</feature>
<evidence type="ECO:0000256" key="14">
    <source>
        <dbReference type="PIRSR" id="PIRSR606539-3"/>
    </source>
</evidence>
<evidence type="ECO:0000256" key="6">
    <source>
        <dbReference type="ARBA" id="ARBA00022741"/>
    </source>
</evidence>
<dbReference type="PANTHER" id="PTHR24092">
    <property type="entry name" value="PROBABLE PHOSPHOLIPID-TRANSPORTING ATPASE"/>
    <property type="match status" value="1"/>
</dbReference>
<feature type="binding site" evidence="14">
    <location>
        <position position="276"/>
    </location>
    <ligand>
        <name>Mg(2+)</name>
        <dbReference type="ChEBI" id="CHEBI:18420"/>
    </ligand>
</feature>
<keyword evidence="5 14" id="KW-0479">Metal-binding</keyword>
<dbReference type="GO" id="GO:0005886">
    <property type="term" value="C:plasma membrane"/>
    <property type="evidence" value="ECO:0000318"/>
    <property type="project" value="GO_Central"/>
</dbReference>
<protein>
    <recommendedName>
        <fullName evidence="15">Phospholipid-transporting ATPase</fullName>
        <ecNumber evidence="15">7.6.2.1</ecNumber>
    </recommendedName>
</protein>
<dbReference type="STRING" id="29655.A0A0K9NV81"/>
<evidence type="ECO:0000256" key="7">
    <source>
        <dbReference type="ARBA" id="ARBA00022840"/>
    </source>
</evidence>
<name>A0A0K9NV81_ZOSMR</name>
<dbReference type="GO" id="GO:0005524">
    <property type="term" value="F:ATP binding"/>
    <property type="evidence" value="ECO:0007669"/>
    <property type="project" value="UniProtKB-UniRule"/>
</dbReference>
<keyword evidence="8 14" id="KW-0460">Magnesium</keyword>
<feature type="transmembrane region" description="Helical" evidence="15">
    <location>
        <begin position="519"/>
        <end position="539"/>
    </location>
</feature>
<feature type="binding site" evidence="14">
    <location>
        <position position="272"/>
    </location>
    <ligand>
        <name>Mg(2+)</name>
        <dbReference type="ChEBI" id="CHEBI:18420"/>
    </ligand>
</feature>
<dbReference type="InterPro" id="IPR032630">
    <property type="entry name" value="P_typ_ATPase_c"/>
</dbReference>
<dbReference type="InterPro" id="IPR036412">
    <property type="entry name" value="HAD-like_sf"/>
</dbReference>
<feature type="binding site" evidence="13">
    <location>
        <position position="21"/>
    </location>
    <ligand>
        <name>ATP</name>
        <dbReference type="ChEBI" id="CHEBI:30616"/>
    </ligand>
</feature>
<dbReference type="EC" id="7.6.2.1" evidence="15"/>
<evidence type="ECO:0000256" key="15">
    <source>
        <dbReference type="RuleBase" id="RU362033"/>
    </source>
</evidence>
<keyword evidence="6 13" id="KW-0547">Nucleotide-binding</keyword>
<feature type="transmembrane region" description="Helical" evidence="15">
    <location>
        <begin position="367"/>
        <end position="386"/>
    </location>
</feature>
<dbReference type="NCBIfam" id="TIGR01494">
    <property type="entry name" value="ATPase_P-type"/>
    <property type="match status" value="1"/>
</dbReference>
<reference evidence="18" key="1">
    <citation type="journal article" date="2016" name="Nature">
        <title>The genome of the seagrass Zostera marina reveals angiosperm adaptation to the sea.</title>
        <authorList>
            <person name="Olsen J.L."/>
            <person name="Rouze P."/>
            <person name="Verhelst B."/>
            <person name="Lin Y.-C."/>
            <person name="Bayer T."/>
            <person name="Collen J."/>
            <person name="Dattolo E."/>
            <person name="De Paoli E."/>
            <person name="Dittami S."/>
            <person name="Maumus F."/>
            <person name="Michel G."/>
            <person name="Kersting A."/>
            <person name="Lauritano C."/>
            <person name="Lohaus R."/>
            <person name="Toepel M."/>
            <person name="Tonon T."/>
            <person name="Vanneste K."/>
            <person name="Amirebrahimi M."/>
            <person name="Brakel J."/>
            <person name="Bostroem C."/>
            <person name="Chovatia M."/>
            <person name="Grimwood J."/>
            <person name="Jenkins J.W."/>
            <person name="Jueterbock A."/>
            <person name="Mraz A."/>
            <person name="Stam W.T."/>
            <person name="Tice H."/>
            <person name="Bornberg-Bauer E."/>
            <person name="Green P.J."/>
            <person name="Pearson G.A."/>
            <person name="Procaccini G."/>
            <person name="Duarte C.M."/>
            <person name="Schmutz J."/>
            <person name="Reusch T.B.H."/>
            <person name="Van de Peer Y."/>
        </authorList>
    </citation>
    <scope>NUCLEOTIDE SEQUENCE [LARGE SCALE GENOMIC DNA]</scope>
    <source>
        <strain evidence="18">cv. Finnish</strain>
    </source>
</reference>
<evidence type="ECO:0000256" key="11">
    <source>
        <dbReference type="ARBA" id="ARBA00023136"/>
    </source>
</evidence>
<dbReference type="GO" id="GO:0005802">
    <property type="term" value="C:trans-Golgi network"/>
    <property type="evidence" value="ECO:0000318"/>
    <property type="project" value="GO_Central"/>
</dbReference>
<dbReference type="GO" id="GO:0016887">
    <property type="term" value="F:ATP hydrolysis activity"/>
    <property type="evidence" value="ECO:0007669"/>
    <property type="project" value="InterPro"/>
</dbReference>
<dbReference type="GO" id="GO:0000287">
    <property type="term" value="F:magnesium ion binding"/>
    <property type="evidence" value="ECO:0007669"/>
    <property type="project" value="UniProtKB-UniRule"/>
</dbReference>
<comment type="catalytic activity">
    <reaction evidence="12 15">
        <text>ATP + H2O + phospholipidSide 1 = ADP + phosphate + phospholipidSide 2.</text>
        <dbReference type="EC" id="7.6.2.1"/>
    </reaction>
</comment>
<dbReference type="FunFam" id="3.40.50.1000:FF:000023">
    <property type="entry name" value="Phospholipid-transporting ATPase"/>
    <property type="match status" value="1"/>
</dbReference>
<comment type="caution">
    <text evidence="17">The sequence shown here is derived from an EMBL/GenBank/DDBJ whole genome shotgun (WGS) entry which is preliminary data.</text>
</comment>
<dbReference type="AlphaFoldDB" id="A0A0K9NV81"/>
<keyword evidence="10 15" id="KW-1133">Transmembrane helix</keyword>
<dbReference type="Gene3D" id="3.40.50.1000">
    <property type="entry name" value="HAD superfamily/HAD-like"/>
    <property type="match status" value="1"/>
</dbReference>
<evidence type="ECO:0000259" key="16">
    <source>
        <dbReference type="Pfam" id="PF16212"/>
    </source>
</evidence>
<feature type="transmembrane region" description="Helical" evidence="15">
    <location>
        <begin position="476"/>
        <end position="499"/>
    </location>
</feature>
<feature type="transmembrane region" description="Helical" evidence="15">
    <location>
        <begin position="407"/>
        <end position="429"/>
    </location>
</feature>
<feature type="binding site" evidence="13">
    <location>
        <position position="136"/>
    </location>
    <ligand>
        <name>ATP</name>
        <dbReference type="ChEBI" id="CHEBI:30616"/>
    </ligand>
</feature>
<evidence type="ECO:0000256" key="5">
    <source>
        <dbReference type="ARBA" id="ARBA00022723"/>
    </source>
</evidence>
<evidence type="ECO:0000256" key="3">
    <source>
        <dbReference type="ARBA" id="ARBA00022448"/>
    </source>
</evidence>
<keyword evidence="18" id="KW-1185">Reference proteome</keyword>
<dbReference type="InterPro" id="IPR023299">
    <property type="entry name" value="ATPase_P-typ_cyto_dom_N"/>
</dbReference>
<dbReference type="SUPFAM" id="SSF81660">
    <property type="entry name" value="Metal cation-transporting ATPase, ATP-binding domain N"/>
    <property type="match status" value="1"/>
</dbReference>
<dbReference type="InterPro" id="IPR006539">
    <property type="entry name" value="P-type_ATPase_IV"/>
</dbReference>
<dbReference type="GO" id="GO:0140327">
    <property type="term" value="F:flippase activity"/>
    <property type="evidence" value="ECO:0007669"/>
    <property type="project" value="UniProtKB-ARBA"/>
</dbReference>
<dbReference type="GO" id="GO:0000139">
    <property type="term" value="C:Golgi membrane"/>
    <property type="evidence" value="ECO:0007669"/>
    <property type="project" value="GOC"/>
</dbReference>
<dbReference type="InterPro" id="IPR023214">
    <property type="entry name" value="HAD_sf"/>
</dbReference>
<dbReference type="OrthoDB" id="377733at2759"/>
<dbReference type="Pfam" id="PF13246">
    <property type="entry name" value="Cation_ATPase"/>
    <property type="match status" value="1"/>
</dbReference>
<feature type="binding site" evidence="13">
    <location>
        <position position="135"/>
    </location>
    <ligand>
        <name>ATP</name>
        <dbReference type="ChEBI" id="CHEBI:30616"/>
    </ligand>
</feature>
<keyword evidence="4 15" id="KW-0812">Transmembrane</keyword>
<comment type="subcellular location">
    <subcellularLocation>
        <location evidence="1">Endomembrane system</location>
        <topology evidence="1">Multi-pass membrane protein</topology>
    </subcellularLocation>
    <subcellularLocation>
        <location evidence="15">Membrane</location>
        <topology evidence="15">Multi-pass membrane protein</topology>
    </subcellularLocation>
</comment>
<dbReference type="GO" id="GO:0045332">
    <property type="term" value="P:phospholipid translocation"/>
    <property type="evidence" value="ECO:0000318"/>
    <property type="project" value="GO_Central"/>
</dbReference>
<feature type="domain" description="P-type ATPase C-terminal" evidence="16">
    <location>
        <begin position="298"/>
        <end position="548"/>
    </location>
</feature>
<keyword evidence="9 15" id="KW-1278">Translocase</keyword>